<dbReference type="Gene3D" id="2.40.30.270">
    <property type="match status" value="1"/>
</dbReference>
<comment type="caution">
    <text evidence="9">The sequence shown here is derived from an EMBL/GenBank/DDBJ whole genome shotgun (WGS) entry which is preliminary data.</text>
</comment>
<evidence type="ECO:0000256" key="5">
    <source>
        <dbReference type="ARBA" id="ARBA00023242"/>
    </source>
</evidence>
<dbReference type="EC" id="3.6.4.12" evidence="3"/>
<gene>
    <name evidence="9" type="ORF">IEQ34_025256</name>
</gene>
<name>A0AAV7FQ32_DENCH</name>
<evidence type="ECO:0000313" key="10">
    <source>
        <dbReference type="Proteomes" id="UP000775213"/>
    </source>
</evidence>
<evidence type="ECO:0000256" key="3">
    <source>
        <dbReference type="ARBA" id="ARBA00012551"/>
    </source>
</evidence>
<feature type="compositionally biased region" description="Low complexity" evidence="6">
    <location>
        <begin position="231"/>
        <end position="240"/>
    </location>
</feature>
<dbReference type="GO" id="GO:0005737">
    <property type="term" value="C:cytoplasm"/>
    <property type="evidence" value="ECO:0007669"/>
    <property type="project" value="UniProtKB-SubCell"/>
</dbReference>
<dbReference type="GO" id="GO:0005634">
    <property type="term" value="C:nucleus"/>
    <property type="evidence" value="ECO:0007669"/>
    <property type="project" value="UniProtKB-SubCell"/>
</dbReference>
<dbReference type="InterPro" id="IPR027417">
    <property type="entry name" value="P-loop_NTPase"/>
</dbReference>
<dbReference type="PANTHER" id="PTHR43788">
    <property type="entry name" value="DNA2/NAM7 HELICASE FAMILY MEMBER"/>
    <property type="match status" value="1"/>
</dbReference>
<dbReference type="GO" id="GO:0043139">
    <property type="term" value="F:5'-3' DNA helicase activity"/>
    <property type="evidence" value="ECO:0007669"/>
    <property type="project" value="TreeGrafter"/>
</dbReference>
<evidence type="ECO:0000259" key="8">
    <source>
        <dbReference type="Pfam" id="PF21138"/>
    </source>
</evidence>
<evidence type="ECO:0000256" key="6">
    <source>
        <dbReference type="SAM" id="MobiDB-lite"/>
    </source>
</evidence>
<dbReference type="Pfam" id="PF21138">
    <property type="entry name" value="SMUBP-2_HCS1_1B"/>
    <property type="match status" value="1"/>
</dbReference>
<evidence type="ECO:0000313" key="9">
    <source>
        <dbReference type="EMBL" id="KAH0445912.1"/>
    </source>
</evidence>
<accession>A0AAV7FQ32</accession>
<feature type="region of interest" description="Disordered" evidence="6">
    <location>
        <begin position="151"/>
        <end position="175"/>
    </location>
</feature>
<feature type="region of interest" description="Disordered" evidence="6">
    <location>
        <begin position="107"/>
        <end position="137"/>
    </location>
</feature>
<dbReference type="AlphaFoldDB" id="A0AAV7FQ32"/>
<feature type="domain" description="Helicase SMUBP-2/HCS1 1B" evidence="8">
    <location>
        <begin position="25"/>
        <end position="111"/>
    </location>
</feature>
<feature type="region of interest" description="Disordered" evidence="6">
    <location>
        <begin position="214"/>
        <end position="246"/>
    </location>
</feature>
<dbReference type="Pfam" id="PF13086">
    <property type="entry name" value="AAA_11"/>
    <property type="match status" value="1"/>
</dbReference>
<evidence type="ECO:0000259" key="7">
    <source>
        <dbReference type="Pfam" id="PF13086"/>
    </source>
</evidence>
<evidence type="ECO:0000256" key="1">
    <source>
        <dbReference type="ARBA" id="ARBA00004123"/>
    </source>
</evidence>
<dbReference type="Proteomes" id="UP000775213">
    <property type="component" value="Unassembled WGS sequence"/>
</dbReference>
<dbReference type="PANTHER" id="PTHR43788:SF8">
    <property type="entry name" value="DNA-BINDING PROTEIN SMUBP-2"/>
    <property type="match status" value="1"/>
</dbReference>
<sequence length="389" mass="40995">MAPTSRGALHQPEPPSQELLQKWLQKHADLVAAERKVEEDESRLLLSKCSPKLLERNGLALLGLAVASISVGLGGKALVELERPVAHHDRPQFPPHSFRPGDIVQLEDHSVDPSSKGGQKGKGKSGESGDGAGTTLPGVVYRTSETKIIVAASSPKGKRSTDGAGSSKEGASGGLPELPIRIRLVKVANSATFDRMEWGLTRVARALHLSIKTSKRSVDASSSDEDDDTAESAQADTAASGATRSDAPSSLMRALVGAERPQWETLPDDALPHLFNPNLNASQIAAIKFALGAKHFALIHGPPGTGKTTAVAELVLHLALTQQKRVLVCGASNLAADNLLERIIARGADALAKSRVGITRLGHPARVLASLAETTLDQQAQGVVRRRTA</sequence>
<reference evidence="9 10" key="1">
    <citation type="journal article" date="2021" name="Hortic Res">
        <title>Chromosome-scale assembly of the Dendrobium chrysotoxum genome enhances the understanding of orchid evolution.</title>
        <authorList>
            <person name="Zhang Y."/>
            <person name="Zhang G.Q."/>
            <person name="Zhang D."/>
            <person name="Liu X.D."/>
            <person name="Xu X.Y."/>
            <person name="Sun W.H."/>
            <person name="Yu X."/>
            <person name="Zhu X."/>
            <person name="Wang Z.W."/>
            <person name="Zhao X."/>
            <person name="Zhong W.Y."/>
            <person name="Chen H."/>
            <person name="Yin W.L."/>
            <person name="Huang T."/>
            <person name="Niu S.C."/>
            <person name="Liu Z.J."/>
        </authorList>
    </citation>
    <scope>NUCLEOTIDE SEQUENCE [LARGE SCALE GENOMIC DNA]</scope>
    <source>
        <strain evidence="9">Lindl</strain>
    </source>
</reference>
<keyword evidence="4" id="KW-0963">Cytoplasm</keyword>
<evidence type="ECO:0000256" key="2">
    <source>
        <dbReference type="ARBA" id="ARBA00004496"/>
    </source>
</evidence>
<dbReference type="Gene3D" id="3.40.50.300">
    <property type="entry name" value="P-loop containing nucleotide triphosphate hydrolases"/>
    <property type="match status" value="1"/>
</dbReference>
<keyword evidence="5" id="KW-0539">Nucleus</keyword>
<feature type="domain" description="DNA2/NAM7 helicase helicase" evidence="7">
    <location>
        <begin position="278"/>
        <end position="381"/>
    </location>
</feature>
<dbReference type="EMBL" id="JAGFBR010000330">
    <property type="protein sequence ID" value="KAH0445912.1"/>
    <property type="molecule type" value="Genomic_DNA"/>
</dbReference>
<dbReference type="SUPFAM" id="SSF52540">
    <property type="entry name" value="P-loop containing nucleoside triphosphate hydrolases"/>
    <property type="match status" value="1"/>
</dbReference>
<comment type="subcellular location">
    <subcellularLocation>
        <location evidence="2">Cytoplasm</location>
    </subcellularLocation>
    <subcellularLocation>
        <location evidence="1">Nucleus</location>
    </subcellularLocation>
</comment>
<keyword evidence="10" id="KW-1185">Reference proteome</keyword>
<protein>
    <recommendedName>
        <fullName evidence="3">DNA helicase</fullName>
        <ecNumber evidence="3">3.6.4.12</ecNumber>
    </recommendedName>
</protein>
<dbReference type="InterPro" id="IPR050534">
    <property type="entry name" value="Coronavir_polyprotein_1ab"/>
</dbReference>
<organism evidence="9 10">
    <name type="scientific">Dendrobium chrysotoxum</name>
    <name type="common">Orchid</name>
    <dbReference type="NCBI Taxonomy" id="161865"/>
    <lineage>
        <taxon>Eukaryota</taxon>
        <taxon>Viridiplantae</taxon>
        <taxon>Streptophyta</taxon>
        <taxon>Embryophyta</taxon>
        <taxon>Tracheophyta</taxon>
        <taxon>Spermatophyta</taxon>
        <taxon>Magnoliopsida</taxon>
        <taxon>Liliopsida</taxon>
        <taxon>Asparagales</taxon>
        <taxon>Orchidaceae</taxon>
        <taxon>Epidendroideae</taxon>
        <taxon>Malaxideae</taxon>
        <taxon>Dendrobiinae</taxon>
        <taxon>Dendrobium</taxon>
    </lineage>
</organism>
<dbReference type="InterPro" id="IPR041677">
    <property type="entry name" value="DNA2/NAM7_AAA_11"/>
</dbReference>
<evidence type="ECO:0000256" key="4">
    <source>
        <dbReference type="ARBA" id="ARBA00022490"/>
    </source>
</evidence>
<dbReference type="InterPro" id="IPR048761">
    <property type="entry name" value="SMUBP-2_HCS1_1B"/>
</dbReference>
<dbReference type="GO" id="GO:0003723">
    <property type="term" value="F:RNA binding"/>
    <property type="evidence" value="ECO:0007669"/>
    <property type="project" value="InterPro"/>
</dbReference>
<proteinExistence type="predicted"/>